<dbReference type="STRING" id="797419.SAMN05216556_12433"/>
<gene>
    <name evidence="1" type="ORF">SAMN04487908_12527</name>
</gene>
<evidence type="ECO:0000313" key="2">
    <source>
        <dbReference type="Proteomes" id="UP000184172"/>
    </source>
</evidence>
<dbReference type="AlphaFoldDB" id="A0A1M6M269"/>
<evidence type="ECO:0000313" key="1">
    <source>
        <dbReference type="EMBL" id="SHJ77545.1"/>
    </source>
</evidence>
<keyword evidence="2" id="KW-1185">Reference proteome</keyword>
<dbReference type="EMBL" id="FQYV01000025">
    <property type="protein sequence ID" value="SHJ77545.1"/>
    <property type="molecule type" value="Genomic_DNA"/>
</dbReference>
<reference evidence="2" key="1">
    <citation type="submission" date="2016-11" db="EMBL/GenBank/DDBJ databases">
        <authorList>
            <person name="Varghese N."/>
            <person name="Submissions S."/>
        </authorList>
    </citation>
    <scope>NUCLEOTIDE SEQUENCE [LARGE SCALE GENOMIC DNA]</scope>
    <source>
        <strain evidence="2">DSM 26349</strain>
    </source>
</reference>
<dbReference type="Gene3D" id="2.180.10.10">
    <property type="entry name" value="RHS repeat-associated core"/>
    <property type="match status" value="1"/>
</dbReference>
<proteinExistence type="predicted"/>
<sequence>MGNYYYGARYYDPKFSIWLSVDPLAEKYPGISPFACTLQNPVRFVDPTGMFVEDNIILNGKNGSSLTILAPGSDVKFNVDIDFGGNETKDLGICNLSDIAIGVQKAGSASGGLGYGGTASITKSNVMFFDEEYGGYWNEFIGVEGSADLGMNATISLSSEASLLIGIRNEDGTFGPEGFQGRYGFGSATVGGDFLLGADAFVQYSRGDDWSVFEFGVAGSIDMVPGPSAFGSGGFGTTRVMNQVKPTRERSWTDIITNQIFKNPFNPFINGN</sequence>
<dbReference type="InterPro" id="IPR022385">
    <property type="entry name" value="Rhs_assc_core"/>
</dbReference>
<dbReference type="OrthoDB" id="2972467at2"/>
<organism evidence="1 2">
    <name type="scientific">Aequorivita viscosa</name>
    <dbReference type="NCBI Taxonomy" id="797419"/>
    <lineage>
        <taxon>Bacteria</taxon>
        <taxon>Pseudomonadati</taxon>
        <taxon>Bacteroidota</taxon>
        <taxon>Flavobacteriia</taxon>
        <taxon>Flavobacteriales</taxon>
        <taxon>Flavobacteriaceae</taxon>
        <taxon>Aequorivita</taxon>
    </lineage>
</organism>
<dbReference type="Proteomes" id="UP000184172">
    <property type="component" value="Unassembled WGS sequence"/>
</dbReference>
<accession>A0A1M6M269</accession>
<dbReference type="NCBIfam" id="TIGR03696">
    <property type="entry name" value="Rhs_assc_core"/>
    <property type="match status" value="1"/>
</dbReference>
<name>A0A1M6M269_9FLAO</name>
<protein>
    <submittedName>
        <fullName evidence="1">RHS repeat-associated core domain-containing protein</fullName>
    </submittedName>
</protein>